<dbReference type="PROSITE" id="PS00028">
    <property type="entry name" value="ZINC_FINGER_C2H2_1"/>
    <property type="match status" value="7"/>
</dbReference>
<feature type="domain" description="C2H2-type" evidence="13">
    <location>
        <begin position="191"/>
        <end position="218"/>
    </location>
</feature>
<dbReference type="Gene3D" id="6.10.140.140">
    <property type="match status" value="1"/>
</dbReference>
<feature type="region of interest" description="Disordered" evidence="12">
    <location>
        <begin position="381"/>
        <end position="408"/>
    </location>
</feature>
<feature type="domain" description="C2H2-type" evidence="13">
    <location>
        <begin position="219"/>
        <end position="246"/>
    </location>
</feature>
<feature type="domain" description="C2H2-type" evidence="13">
    <location>
        <begin position="275"/>
        <end position="302"/>
    </location>
</feature>
<dbReference type="FunFam" id="3.30.160.60:FF:001498">
    <property type="entry name" value="Zinc finger protein 404"/>
    <property type="match status" value="1"/>
</dbReference>
<feature type="domain" description="C2H2-type" evidence="13">
    <location>
        <begin position="303"/>
        <end position="330"/>
    </location>
</feature>
<feature type="domain" description="KRAB" evidence="14">
    <location>
        <begin position="50"/>
        <end position="122"/>
    </location>
</feature>
<dbReference type="Pfam" id="PF01352">
    <property type="entry name" value="KRAB"/>
    <property type="match status" value="1"/>
</dbReference>
<dbReference type="Pfam" id="PF00096">
    <property type="entry name" value="zf-C2H2"/>
    <property type="match status" value="3"/>
</dbReference>
<dbReference type="InterPro" id="IPR050758">
    <property type="entry name" value="Znf_C2H2-type"/>
</dbReference>
<evidence type="ECO:0000256" key="6">
    <source>
        <dbReference type="ARBA" id="ARBA00022833"/>
    </source>
</evidence>
<dbReference type="FunFam" id="3.30.160.60:FF:000443">
    <property type="entry name" value="Zinc finger protein 41"/>
    <property type="match status" value="1"/>
</dbReference>
<name>A0A8C8UMD6_PERMB</name>
<evidence type="ECO:0000256" key="8">
    <source>
        <dbReference type="ARBA" id="ARBA00023125"/>
    </source>
</evidence>
<feature type="domain" description="C2H2-type" evidence="13">
    <location>
        <begin position="359"/>
        <end position="386"/>
    </location>
</feature>
<dbReference type="FunFam" id="3.30.160.60:FF:000744">
    <property type="entry name" value="zinc finger E-box-binding homeobox 1"/>
    <property type="match status" value="1"/>
</dbReference>
<comment type="similarity">
    <text evidence="2">Belongs to the krueppel C2H2-type zinc-finger protein family.</text>
</comment>
<evidence type="ECO:0000256" key="2">
    <source>
        <dbReference type="ARBA" id="ARBA00006991"/>
    </source>
</evidence>
<dbReference type="FunFam" id="3.30.160.60:FF:000202">
    <property type="entry name" value="Zinc finger protein 574"/>
    <property type="match status" value="1"/>
</dbReference>
<dbReference type="AlphaFoldDB" id="A0A8C8UMD6"/>
<evidence type="ECO:0000313" key="16">
    <source>
        <dbReference type="Proteomes" id="UP000694547"/>
    </source>
</evidence>
<dbReference type="GeneTree" id="ENSGT00940000163271"/>
<evidence type="ECO:0000313" key="15">
    <source>
        <dbReference type="Ensembl" id="ENSPEMP00000033800.1"/>
    </source>
</evidence>
<evidence type="ECO:0000256" key="1">
    <source>
        <dbReference type="ARBA" id="ARBA00004123"/>
    </source>
</evidence>
<keyword evidence="9" id="KW-0804">Transcription</keyword>
<evidence type="ECO:0000259" key="13">
    <source>
        <dbReference type="PROSITE" id="PS50157"/>
    </source>
</evidence>
<reference evidence="15 16" key="1">
    <citation type="submission" date="2018-10" db="EMBL/GenBank/DDBJ databases">
        <title>Improved assembly of the deer mouse Peromyscus maniculatus genome.</title>
        <authorList>
            <person name="Lassance J.-M."/>
            <person name="Hoekstra H.E."/>
        </authorList>
    </citation>
    <scope>NUCLEOTIDE SEQUENCE [LARGE SCALE GENOMIC DNA]</scope>
</reference>
<dbReference type="FunFam" id="3.30.160.60:FF:000609">
    <property type="entry name" value="zinc finger protein 621"/>
    <property type="match status" value="1"/>
</dbReference>
<dbReference type="SMART" id="SM00355">
    <property type="entry name" value="ZnF_C2H2"/>
    <property type="match status" value="7"/>
</dbReference>
<feature type="domain" description="C2H2-type" evidence="13">
    <location>
        <begin position="331"/>
        <end position="358"/>
    </location>
</feature>
<evidence type="ECO:0000256" key="11">
    <source>
        <dbReference type="PROSITE-ProRule" id="PRU00042"/>
    </source>
</evidence>
<dbReference type="PROSITE" id="PS50805">
    <property type="entry name" value="KRAB"/>
    <property type="match status" value="1"/>
</dbReference>
<dbReference type="InterPro" id="IPR013087">
    <property type="entry name" value="Znf_C2H2_type"/>
</dbReference>
<dbReference type="InterPro" id="IPR036051">
    <property type="entry name" value="KRAB_dom_sf"/>
</dbReference>
<keyword evidence="16" id="KW-1185">Reference proteome</keyword>
<dbReference type="GO" id="GO:0006355">
    <property type="term" value="P:regulation of DNA-templated transcription"/>
    <property type="evidence" value="ECO:0007669"/>
    <property type="project" value="InterPro"/>
</dbReference>
<evidence type="ECO:0008006" key="17">
    <source>
        <dbReference type="Google" id="ProtNLM"/>
    </source>
</evidence>
<dbReference type="Gene3D" id="3.30.160.60">
    <property type="entry name" value="Classic Zinc Finger"/>
    <property type="match status" value="7"/>
</dbReference>
<keyword evidence="5 11" id="KW-0863">Zinc-finger</keyword>
<dbReference type="Proteomes" id="UP000694547">
    <property type="component" value="Chromosome 7"/>
</dbReference>
<dbReference type="PROSITE" id="PS50157">
    <property type="entry name" value="ZINC_FINGER_C2H2_2"/>
    <property type="match status" value="7"/>
</dbReference>
<dbReference type="InterPro" id="IPR001909">
    <property type="entry name" value="KRAB"/>
</dbReference>
<dbReference type="Ensembl" id="ENSPEMT00000035283.1">
    <property type="protein sequence ID" value="ENSPEMP00000033800.1"/>
    <property type="gene ID" value="ENSPEMG00000027565.1"/>
</dbReference>
<dbReference type="GO" id="GO:0008270">
    <property type="term" value="F:zinc ion binding"/>
    <property type="evidence" value="ECO:0007669"/>
    <property type="project" value="UniProtKB-KW"/>
</dbReference>
<reference evidence="15" key="2">
    <citation type="submission" date="2025-08" db="UniProtKB">
        <authorList>
            <consortium name="Ensembl"/>
        </authorList>
    </citation>
    <scope>IDENTIFICATION</scope>
</reference>
<comment type="subcellular location">
    <subcellularLocation>
        <location evidence="1">Nucleus</location>
    </subcellularLocation>
</comment>
<protein>
    <recommendedName>
        <fullName evidence="17">Zinc finger protein 621</fullName>
    </recommendedName>
</protein>
<proteinExistence type="inferred from homology"/>
<keyword evidence="4" id="KW-0677">Repeat</keyword>
<evidence type="ECO:0000256" key="4">
    <source>
        <dbReference type="ARBA" id="ARBA00022737"/>
    </source>
</evidence>
<dbReference type="SUPFAM" id="SSF109640">
    <property type="entry name" value="KRAB domain (Kruppel-associated box)"/>
    <property type="match status" value="1"/>
</dbReference>
<evidence type="ECO:0000256" key="7">
    <source>
        <dbReference type="ARBA" id="ARBA00023015"/>
    </source>
</evidence>
<dbReference type="PANTHER" id="PTHR23234">
    <property type="entry name" value="ZNF44 PROTEIN"/>
    <property type="match status" value="1"/>
</dbReference>
<dbReference type="SUPFAM" id="SSF57667">
    <property type="entry name" value="beta-beta-alpha zinc fingers"/>
    <property type="match status" value="4"/>
</dbReference>
<dbReference type="PANTHER" id="PTHR23234:SF8">
    <property type="entry name" value="C2H2-TYPE DOMAIN-CONTAINING PROTEIN"/>
    <property type="match status" value="1"/>
</dbReference>
<sequence length="465" mass="52178">MTQCWAPHLKAGNCCIGSWLRCWLPFPEASSEPPCPHSSLTRNLLFQELVTFEDVAVYFTQSQWDGLQPAQRALYRDVMLENYAHVASLVECPPPKPILVSQLERGEAPWATDPWASECLRGCSPDAESWTKDEEPSLKQEASGERAACRVPRGRVLRTDAQHCAGEDSRTVRQMFSSKPKLVHRGGMKCYECKECGKIFRFNSKLLRHQLSHTGEKPFRCKECGKAFKFSYECVIHEKNHLGEGPYECKQCGKCLSSNRSLTQHQMVHSREKPYVCQECGRAFGRSSSFLQHRRLHTGESLFQCQECCKVFGYRSQLLIHRRVHTGERPYQCLQCGKAFSHKVASLQHQIVHTGEKPYACKACGKAFKWYRSFAQHRKLHSVETKPTRGDPALARAPSQEPGASSPAAVPPLAFPPAVLVQTSSPLLMLLPASGGPSSSAQITLVFQASSQHFPGSFHQQLVPH</sequence>
<dbReference type="GO" id="GO:0005634">
    <property type="term" value="C:nucleus"/>
    <property type="evidence" value="ECO:0007669"/>
    <property type="project" value="UniProtKB-SubCell"/>
</dbReference>
<dbReference type="FunFam" id="3.30.160.60:FF:000647">
    <property type="entry name" value="myeloid zinc finger 1 isoform X1"/>
    <property type="match status" value="1"/>
</dbReference>
<keyword evidence="7" id="KW-0805">Transcription regulation</keyword>
<feature type="domain" description="C2H2-type" evidence="13">
    <location>
        <begin position="247"/>
        <end position="274"/>
    </location>
</feature>
<organism evidence="15 16">
    <name type="scientific">Peromyscus maniculatus bairdii</name>
    <name type="common">Prairie deer mouse</name>
    <dbReference type="NCBI Taxonomy" id="230844"/>
    <lineage>
        <taxon>Eukaryota</taxon>
        <taxon>Metazoa</taxon>
        <taxon>Chordata</taxon>
        <taxon>Craniata</taxon>
        <taxon>Vertebrata</taxon>
        <taxon>Euteleostomi</taxon>
        <taxon>Mammalia</taxon>
        <taxon>Eutheria</taxon>
        <taxon>Euarchontoglires</taxon>
        <taxon>Glires</taxon>
        <taxon>Rodentia</taxon>
        <taxon>Myomorpha</taxon>
        <taxon>Muroidea</taxon>
        <taxon>Cricetidae</taxon>
        <taxon>Neotominae</taxon>
        <taxon>Peromyscus</taxon>
    </lineage>
</organism>
<dbReference type="FunFam" id="3.30.160.60:FF:000710">
    <property type="entry name" value="Zinc finger protein 768"/>
    <property type="match status" value="1"/>
</dbReference>
<evidence type="ECO:0000256" key="9">
    <source>
        <dbReference type="ARBA" id="ARBA00023163"/>
    </source>
</evidence>
<evidence type="ECO:0000256" key="12">
    <source>
        <dbReference type="SAM" id="MobiDB-lite"/>
    </source>
</evidence>
<keyword evidence="6" id="KW-0862">Zinc</keyword>
<keyword evidence="8" id="KW-0238">DNA-binding</keyword>
<dbReference type="CDD" id="cd07765">
    <property type="entry name" value="KRAB_A-box"/>
    <property type="match status" value="1"/>
</dbReference>
<evidence type="ECO:0000256" key="10">
    <source>
        <dbReference type="ARBA" id="ARBA00023242"/>
    </source>
</evidence>
<evidence type="ECO:0000256" key="3">
    <source>
        <dbReference type="ARBA" id="ARBA00022723"/>
    </source>
</evidence>
<dbReference type="SMART" id="SM00349">
    <property type="entry name" value="KRAB"/>
    <property type="match status" value="1"/>
</dbReference>
<dbReference type="InterPro" id="IPR036236">
    <property type="entry name" value="Znf_C2H2_sf"/>
</dbReference>
<reference evidence="15" key="3">
    <citation type="submission" date="2025-09" db="UniProtKB">
        <authorList>
            <consortium name="Ensembl"/>
        </authorList>
    </citation>
    <scope>IDENTIFICATION</scope>
</reference>
<keyword evidence="10" id="KW-0539">Nucleus</keyword>
<dbReference type="GO" id="GO:0032502">
    <property type="term" value="P:developmental process"/>
    <property type="evidence" value="ECO:0007669"/>
    <property type="project" value="UniProtKB-ARBA"/>
</dbReference>
<keyword evidence="3" id="KW-0479">Metal-binding</keyword>
<accession>A0A8C8UMD6</accession>
<dbReference type="GO" id="GO:0003677">
    <property type="term" value="F:DNA binding"/>
    <property type="evidence" value="ECO:0007669"/>
    <property type="project" value="UniProtKB-KW"/>
</dbReference>
<evidence type="ECO:0000259" key="14">
    <source>
        <dbReference type="PROSITE" id="PS50805"/>
    </source>
</evidence>
<evidence type="ECO:0000256" key="5">
    <source>
        <dbReference type="ARBA" id="ARBA00022771"/>
    </source>
</evidence>